<protein>
    <recommendedName>
        <fullName evidence="7">ATP synthase subunit delta</fullName>
    </recommendedName>
    <alternativeName>
        <fullName evidence="7">ATP synthase F(1) sector subunit delta</fullName>
    </alternativeName>
    <alternativeName>
        <fullName evidence="7">F-type ATPase subunit delta</fullName>
        <shortName evidence="7">F-ATPase subunit delta</shortName>
    </alternativeName>
</protein>
<keyword evidence="7" id="KW-0139">CF(1)</keyword>
<gene>
    <name evidence="7" type="primary">atpH</name>
    <name evidence="8" type="ORF">AKJ09_00723</name>
</gene>
<keyword evidence="3 7" id="KW-0375">Hydrogen ion transport</keyword>
<dbReference type="Gene3D" id="1.10.520.20">
    <property type="entry name" value="N-terminal domain of the delta subunit of the F1F0-ATP synthase"/>
    <property type="match status" value="1"/>
</dbReference>
<comment type="subcellular location">
    <subcellularLocation>
        <location evidence="7">Cell membrane</location>
        <topology evidence="7">Peripheral membrane protein</topology>
    </subcellularLocation>
    <subcellularLocation>
        <location evidence="1">Membrane</location>
    </subcellularLocation>
</comment>
<dbReference type="Proteomes" id="UP000064967">
    <property type="component" value="Chromosome"/>
</dbReference>
<accession>A0A0K1PLS0</accession>
<keyword evidence="4 7" id="KW-0406">Ion transport</keyword>
<keyword evidence="9" id="KW-1185">Reference proteome</keyword>
<dbReference type="SUPFAM" id="SSF47928">
    <property type="entry name" value="N-terminal domain of the delta subunit of the F1F0-ATP synthase"/>
    <property type="match status" value="1"/>
</dbReference>
<sequence>MIPGVIAKRYATALLELGSESGQLDTLVDEIGRAAETYEQSAELRTTFEDPLLTAQVKKTIMNDVSDRLGLGQTAKNTLGLLVDRRRIRALPAIAVRLRELADRKRGVVRAEVLTAMPLPEDYFERLQRELERVTGHRIALDRKLDTSLICGVVVRVGDTVYDGSLVARLKQMKESILPN</sequence>
<dbReference type="STRING" id="1391654.AKJ09_00723"/>
<dbReference type="PRINTS" id="PR00125">
    <property type="entry name" value="ATPASEDELTA"/>
</dbReference>
<dbReference type="GO" id="GO:0005886">
    <property type="term" value="C:plasma membrane"/>
    <property type="evidence" value="ECO:0007669"/>
    <property type="project" value="UniProtKB-SubCell"/>
</dbReference>
<evidence type="ECO:0000256" key="4">
    <source>
        <dbReference type="ARBA" id="ARBA00023065"/>
    </source>
</evidence>
<name>A0A0K1PLS0_9BACT</name>
<dbReference type="InterPro" id="IPR026015">
    <property type="entry name" value="ATP_synth_OSCP/delta_N_sf"/>
</dbReference>
<dbReference type="KEGG" id="llu:AKJ09_00723"/>
<keyword evidence="5 7" id="KW-0472">Membrane</keyword>
<dbReference type="PANTHER" id="PTHR11910">
    <property type="entry name" value="ATP SYNTHASE DELTA CHAIN"/>
    <property type="match status" value="1"/>
</dbReference>
<evidence type="ECO:0000256" key="6">
    <source>
        <dbReference type="ARBA" id="ARBA00023310"/>
    </source>
</evidence>
<reference evidence="8 9" key="1">
    <citation type="submission" date="2015-08" db="EMBL/GenBank/DDBJ databases">
        <authorList>
            <person name="Babu N.S."/>
            <person name="Beckwith C.J."/>
            <person name="Beseler K.G."/>
            <person name="Brison A."/>
            <person name="Carone J.V."/>
            <person name="Caskin T.P."/>
            <person name="Diamond M."/>
            <person name="Durham M.E."/>
            <person name="Foxe J.M."/>
            <person name="Go M."/>
            <person name="Henderson B.A."/>
            <person name="Jones I.B."/>
            <person name="McGettigan J.A."/>
            <person name="Micheletti S.J."/>
            <person name="Nasrallah M.E."/>
            <person name="Ortiz D."/>
            <person name="Piller C.R."/>
            <person name="Privatt S.R."/>
            <person name="Schneider S.L."/>
            <person name="Sharp S."/>
            <person name="Smith T.C."/>
            <person name="Stanton J.D."/>
            <person name="Ullery H.E."/>
            <person name="Wilson R.J."/>
            <person name="Serrano M.G."/>
            <person name="Buck G."/>
            <person name="Lee V."/>
            <person name="Wang Y."/>
            <person name="Carvalho R."/>
            <person name="Voegtly L."/>
            <person name="Shi R."/>
            <person name="Duckworth R."/>
            <person name="Johnson A."/>
            <person name="Loviza R."/>
            <person name="Walstead R."/>
            <person name="Shah Z."/>
            <person name="Kiflezghi M."/>
            <person name="Wade K."/>
            <person name="Ball S.L."/>
            <person name="Bradley K.W."/>
            <person name="Asai D.J."/>
            <person name="Bowman C.A."/>
            <person name="Russell D.A."/>
            <person name="Pope W.H."/>
            <person name="Jacobs-Sera D."/>
            <person name="Hendrix R.W."/>
            <person name="Hatfull G.F."/>
        </authorList>
    </citation>
    <scope>NUCLEOTIDE SEQUENCE [LARGE SCALE GENOMIC DNA]</scope>
    <source>
        <strain evidence="8 9">DSM 27648</strain>
    </source>
</reference>
<dbReference type="InterPro" id="IPR000711">
    <property type="entry name" value="ATPase_OSCP/dsu"/>
</dbReference>
<evidence type="ECO:0000313" key="8">
    <source>
        <dbReference type="EMBL" id="AKU94059.1"/>
    </source>
</evidence>
<evidence type="ECO:0000256" key="1">
    <source>
        <dbReference type="ARBA" id="ARBA00004370"/>
    </source>
</evidence>
<evidence type="ECO:0000256" key="2">
    <source>
        <dbReference type="ARBA" id="ARBA00022448"/>
    </source>
</evidence>
<evidence type="ECO:0000256" key="3">
    <source>
        <dbReference type="ARBA" id="ARBA00022781"/>
    </source>
</evidence>
<dbReference type="RefSeq" id="WP_146645720.1">
    <property type="nucleotide sequence ID" value="NZ_CP012333.1"/>
</dbReference>
<dbReference type="GO" id="GO:0045259">
    <property type="term" value="C:proton-transporting ATP synthase complex"/>
    <property type="evidence" value="ECO:0007669"/>
    <property type="project" value="UniProtKB-KW"/>
</dbReference>
<evidence type="ECO:0000256" key="7">
    <source>
        <dbReference type="HAMAP-Rule" id="MF_01416"/>
    </source>
</evidence>
<comment type="function">
    <text evidence="7">This protein is part of the stalk that links CF(0) to CF(1). It either transmits conformational changes from CF(0) to CF(1) or is implicated in proton conduction.</text>
</comment>
<evidence type="ECO:0000256" key="5">
    <source>
        <dbReference type="ARBA" id="ARBA00023136"/>
    </source>
</evidence>
<dbReference type="HAMAP" id="MF_01416">
    <property type="entry name" value="ATP_synth_delta_bact"/>
    <property type="match status" value="1"/>
</dbReference>
<dbReference type="Pfam" id="PF00213">
    <property type="entry name" value="OSCP"/>
    <property type="match status" value="1"/>
</dbReference>
<keyword evidence="2 7" id="KW-0813">Transport</keyword>
<dbReference type="NCBIfam" id="TIGR01145">
    <property type="entry name" value="ATP_synt_delta"/>
    <property type="match status" value="1"/>
</dbReference>
<dbReference type="GO" id="GO:0046933">
    <property type="term" value="F:proton-transporting ATP synthase activity, rotational mechanism"/>
    <property type="evidence" value="ECO:0007669"/>
    <property type="project" value="UniProtKB-UniRule"/>
</dbReference>
<organism evidence="8 9">
    <name type="scientific">Labilithrix luteola</name>
    <dbReference type="NCBI Taxonomy" id="1391654"/>
    <lineage>
        <taxon>Bacteria</taxon>
        <taxon>Pseudomonadati</taxon>
        <taxon>Myxococcota</taxon>
        <taxon>Polyangia</taxon>
        <taxon>Polyangiales</taxon>
        <taxon>Labilitrichaceae</taxon>
        <taxon>Labilithrix</taxon>
    </lineage>
</organism>
<dbReference type="EMBL" id="CP012333">
    <property type="protein sequence ID" value="AKU94059.1"/>
    <property type="molecule type" value="Genomic_DNA"/>
</dbReference>
<keyword evidence="6 7" id="KW-0066">ATP synthesis</keyword>
<keyword evidence="7" id="KW-1003">Cell membrane</keyword>
<dbReference type="OrthoDB" id="9802471at2"/>
<comment type="similarity">
    <text evidence="7">Belongs to the ATPase delta chain family.</text>
</comment>
<comment type="function">
    <text evidence="7">F(1)F(0) ATP synthase produces ATP from ADP in the presence of a proton or sodium gradient. F-type ATPases consist of two structural domains, F(1) containing the extramembraneous catalytic core and F(0) containing the membrane proton channel, linked together by a central stalk and a peripheral stalk. During catalysis, ATP synthesis in the catalytic domain of F(1) is coupled via a rotary mechanism of the central stalk subunits to proton translocation.</text>
</comment>
<dbReference type="AlphaFoldDB" id="A0A0K1PLS0"/>
<proteinExistence type="inferred from homology"/>
<evidence type="ECO:0000313" key="9">
    <source>
        <dbReference type="Proteomes" id="UP000064967"/>
    </source>
</evidence>